<keyword evidence="9" id="KW-0472">Membrane</keyword>
<dbReference type="OrthoDB" id="2163284at2759"/>
<dbReference type="Gene3D" id="1.20.5.170">
    <property type="match status" value="1"/>
</dbReference>
<dbReference type="GO" id="GO:0005829">
    <property type="term" value="C:cytosol"/>
    <property type="evidence" value="ECO:0007669"/>
    <property type="project" value="UniProtKB-SubCell"/>
</dbReference>
<evidence type="ECO:0000256" key="6">
    <source>
        <dbReference type="ARBA" id="ARBA00022490"/>
    </source>
</evidence>
<reference evidence="11 12" key="1">
    <citation type="submission" date="2016-07" db="EMBL/GenBank/DDBJ databases">
        <title>Pervasive Adenine N6-methylation of Active Genes in Fungi.</title>
        <authorList>
            <consortium name="DOE Joint Genome Institute"/>
            <person name="Mondo S.J."/>
            <person name="Dannebaum R.O."/>
            <person name="Kuo R.C."/>
            <person name="Labutti K."/>
            <person name="Haridas S."/>
            <person name="Kuo A."/>
            <person name="Salamov A."/>
            <person name="Ahrendt S.R."/>
            <person name="Lipzen A."/>
            <person name="Sullivan W."/>
            <person name="Andreopoulos W.B."/>
            <person name="Clum A."/>
            <person name="Lindquist E."/>
            <person name="Daum C."/>
            <person name="Ramamoorthy G.K."/>
            <person name="Gryganskyi A."/>
            <person name="Culley D."/>
            <person name="Magnuson J.K."/>
            <person name="James T.Y."/>
            <person name="O'Malley M.A."/>
            <person name="Stajich J.E."/>
            <person name="Spatafora J.W."/>
            <person name="Visel A."/>
            <person name="Grigoriev I.V."/>
        </authorList>
    </citation>
    <scope>NUCLEOTIDE SEQUENCE [LARGE SCALE GENOMIC DNA]</scope>
    <source>
        <strain evidence="11 12">68-887.2</strain>
    </source>
</reference>
<dbReference type="GO" id="GO:0000139">
    <property type="term" value="C:Golgi membrane"/>
    <property type="evidence" value="ECO:0007669"/>
    <property type="project" value="UniProtKB-SubCell"/>
</dbReference>
<name>A0A1Y2AFM3_9TREE</name>
<comment type="caution">
    <text evidence="11">The sequence shown here is derived from an EMBL/GenBank/DDBJ whole genome shotgun (WGS) entry which is preliminary data.</text>
</comment>
<dbReference type="Pfam" id="PF10224">
    <property type="entry name" value="DUF2205"/>
    <property type="match status" value="1"/>
</dbReference>
<dbReference type="AlphaFoldDB" id="A0A1Y2AFM3"/>
<keyword evidence="7" id="KW-0333">Golgi apparatus</keyword>
<dbReference type="PANTHER" id="PTHR21614:SF0">
    <property type="entry name" value="GEO08385P1"/>
    <property type="match status" value="1"/>
</dbReference>
<sequence length="92" mass="10127">MSDLSFADEAASPWATPNNRITSAAEPSVESTLEKERVIKDILALRDGLRGLLVRVTEVEGENDRLKRDNEMLGVYIDNLTRNSVVAAGNKL</sequence>
<comment type="function">
    <text evidence="1">Positive regulator of amino acid starvation-induced autophagy.</text>
</comment>
<dbReference type="Proteomes" id="UP000193986">
    <property type="component" value="Unassembled WGS sequence"/>
</dbReference>
<evidence type="ECO:0000256" key="9">
    <source>
        <dbReference type="ARBA" id="ARBA00023136"/>
    </source>
</evidence>
<comment type="similarity">
    <text evidence="5">Belongs to the SCOC family.</text>
</comment>
<evidence type="ECO:0000313" key="12">
    <source>
        <dbReference type="Proteomes" id="UP000193986"/>
    </source>
</evidence>
<proteinExistence type="inferred from homology"/>
<dbReference type="PANTHER" id="PTHR21614">
    <property type="entry name" value="SHORT COILED COIL PROTEIN"/>
    <property type="match status" value="1"/>
</dbReference>
<organism evidence="11 12">
    <name type="scientific">Naematelia encephala</name>
    <dbReference type="NCBI Taxonomy" id="71784"/>
    <lineage>
        <taxon>Eukaryota</taxon>
        <taxon>Fungi</taxon>
        <taxon>Dikarya</taxon>
        <taxon>Basidiomycota</taxon>
        <taxon>Agaricomycotina</taxon>
        <taxon>Tremellomycetes</taxon>
        <taxon>Tremellales</taxon>
        <taxon>Naemateliaceae</taxon>
        <taxon>Naematelia</taxon>
    </lineage>
</organism>
<protein>
    <submittedName>
        <fullName evidence="11">Uncharacterized protein</fullName>
    </submittedName>
</protein>
<keyword evidence="6" id="KW-0963">Cytoplasm</keyword>
<evidence type="ECO:0000256" key="2">
    <source>
        <dbReference type="ARBA" id="ARBA00004255"/>
    </source>
</evidence>
<evidence type="ECO:0000313" key="11">
    <source>
        <dbReference type="EMBL" id="ORY21244.1"/>
    </source>
</evidence>
<feature type="region of interest" description="Disordered" evidence="10">
    <location>
        <begin position="1"/>
        <end position="28"/>
    </location>
</feature>
<evidence type="ECO:0000256" key="10">
    <source>
        <dbReference type="SAM" id="MobiDB-lite"/>
    </source>
</evidence>
<evidence type="ECO:0000256" key="7">
    <source>
        <dbReference type="ARBA" id="ARBA00023034"/>
    </source>
</evidence>
<evidence type="ECO:0000256" key="1">
    <source>
        <dbReference type="ARBA" id="ARBA00002743"/>
    </source>
</evidence>
<accession>A0A1Y2AFM3</accession>
<keyword evidence="12" id="KW-1185">Reference proteome</keyword>
<evidence type="ECO:0000256" key="5">
    <source>
        <dbReference type="ARBA" id="ARBA00010880"/>
    </source>
</evidence>
<keyword evidence="8" id="KW-0175">Coiled coil</keyword>
<dbReference type="GO" id="GO:0005802">
    <property type="term" value="C:trans-Golgi network"/>
    <property type="evidence" value="ECO:0007669"/>
    <property type="project" value="TreeGrafter"/>
</dbReference>
<evidence type="ECO:0000256" key="4">
    <source>
        <dbReference type="ARBA" id="ARBA00004601"/>
    </source>
</evidence>
<gene>
    <name evidence="11" type="ORF">BCR39DRAFT_488462</name>
</gene>
<evidence type="ECO:0000256" key="8">
    <source>
        <dbReference type="ARBA" id="ARBA00023054"/>
    </source>
</evidence>
<dbReference type="EMBL" id="MCFC01000115">
    <property type="protein sequence ID" value="ORY21244.1"/>
    <property type="molecule type" value="Genomic_DNA"/>
</dbReference>
<comment type="subcellular location">
    <subcellularLocation>
        <location evidence="3">Cytoplasm</location>
        <location evidence="3">Cytosol</location>
    </subcellularLocation>
    <subcellularLocation>
        <location evidence="2">Golgi apparatus membrane</location>
        <topology evidence="2">Peripheral membrane protein</topology>
        <orientation evidence="2">Cytoplasmic side</orientation>
    </subcellularLocation>
    <subcellularLocation>
        <location evidence="4">Golgi apparatus</location>
        <location evidence="4">trans-Golgi network</location>
    </subcellularLocation>
</comment>
<dbReference type="InterPro" id="IPR019357">
    <property type="entry name" value="SCOC"/>
</dbReference>
<evidence type="ECO:0000256" key="3">
    <source>
        <dbReference type="ARBA" id="ARBA00004514"/>
    </source>
</evidence>
<dbReference type="InParanoid" id="A0A1Y2AFM3"/>